<dbReference type="Pfam" id="PF07699">
    <property type="entry name" value="Ephrin_rec_like"/>
    <property type="match status" value="1"/>
</dbReference>
<gene>
    <name evidence="11" type="primary">LOC106170671</name>
</gene>
<protein>
    <submittedName>
        <fullName evidence="11">Signal peptide, CUB and EGF-like domain-containing protein 2</fullName>
    </submittedName>
</protein>
<dbReference type="OrthoDB" id="7950296at2759"/>
<keyword evidence="4 5" id="KW-1015">Disulfide bond</keyword>
<dbReference type="InterPro" id="IPR049883">
    <property type="entry name" value="NOTCH1_EGF-like"/>
</dbReference>
<dbReference type="GO" id="GO:0005509">
    <property type="term" value="F:calcium ion binding"/>
    <property type="evidence" value="ECO:0007669"/>
    <property type="project" value="InterPro"/>
</dbReference>
<comment type="caution">
    <text evidence="5">Lacks conserved residue(s) required for the propagation of feature annotation.</text>
</comment>
<keyword evidence="6" id="KW-0768">Sushi</keyword>
<dbReference type="Pfam" id="PF07645">
    <property type="entry name" value="EGF_CA"/>
    <property type="match status" value="2"/>
</dbReference>
<keyword evidence="10" id="KW-1185">Reference proteome</keyword>
<dbReference type="PROSITE" id="PS00022">
    <property type="entry name" value="EGF_1"/>
    <property type="match status" value="2"/>
</dbReference>
<dbReference type="SUPFAM" id="SSF57196">
    <property type="entry name" value="EGF/Laminin"/>
    <property type="match status" value="2"/>
</dbReference>
<keyword evidence="1 5" id="KW-0245">EGF-like domain</keyword>
<dbReference type="PROSITE" id="PS50092">
    <property type="entry name" value="TSP1"/>
    <property type="match status" value="1"/>
</dbReference>
<dbReference type="InterPro" id="IPR001304">
    <property type="entry name" value="C-type_lectin-like"/>
</dbReference>
<feature type="domain" description="Sushi" evidence="9">
    <location>
        <begin position="126"/>
        <end position="185"/>
    </location>
</feature>
<dbReference type="Gene3D" id="2.10.70.10">
    <property type="entry name" value="Complement Module, domain 1"/>
    <property type="match status" value="2"/>
</dbReference>
<dbReference type="InterPro" id="IPR016186">
    <property type="entry name" value="C-type_lectin-like/link_sf"/>
</dbReference>
<dbReference type="SMART" id="SM01411">
    <property type="entry name" value="Ephrin_rec_like"/>
    <property type="match status" value="1"/>
</dbReference>
<name>A0A1S3J779_LINAN</name>
<evidence type="ECO:0000313" key="11">
    <source>
        <dbReference type="RefSeq" id="XP_013406096.1"/>
    </source>
</evidence>
<dbReference type="STRING" id="7574.A0A1S3J779"/>
<keyword evidence="3" id="KW-0677">Repeat</keyword>
<evidence type="ECO:0000256" key="4">
    <source>
        <dbReference type="ARBA" id="ARBA00023157"/>
    </source>
</evidence>
<dbReference type="CDD" id="cd00037">
    <property type="entry name" value="CLECT"/>
    <property type="match status" value="1"/>
</dbReference>
<dbReference type="Gene3D" id="2.20.100.10">
    <property type="entry name" value="Thrombospondin type-1 (TSP1) repeat"/>
    <property type="match status" value="1"/>
</dbReference>
<dbReference type="SUPFAM" id="SSF57535">
    <property type="entry name" value="Complement control module/SCR domain"/>
    <property type="match status" value="2"/>
</dbReference>
<dbReference type="Pfam" id="PF00059">
    <property type="entry name" value="Lectin_C"/>
    <property type="match status" value="1"/>
</dbReference>
<dbReference type="PRINTS" id="PR01705">
    <property type="entry name" value="TSP1REPEAT"/>
</dbReference>
<dbReference type="InterPro" id="IPR001881">
    <property type="entry name" value="EGF-like_Ca-bd_dom"/>
</dbReference>
<dbReference type="GeneID" id="106170671"/>
<evidence type="ECO:0000259" key="8">
    <source>
        <dbReference type="PROSITE" id="PS50041"/>
    </source>
</evidence>
<dbReference type="InterPro" id="IPR018097">
    <property type="entry name" value="EGF_Ca-bd_CS"/>
</dbReference>
<dbReference type="InterPro" id="IPR035976">
    <property type="entry name" value="Sushi/SCR/CCP_sf"/>
</dbReference>
<dbReference type="InParanoid" id="A0A1S3J779"/>
<dbReference type="Pfam" id="PF00090">
    <property type="entry name" value="TSP_1"/>
    <property type="match status" value="1"/>
</dbReference>
<evidence type="ECO:0000256" key="5">
    <source>
        <dbReference type="PROSITE-ProRule" id="PRU00076"/>
    </source>
</evidence>
<evidence type="ECO:0000256" key="2">
    <source>
        <dbReference type="ARBA" id="ARBA00022729"/>
    </source>
</evidence>
<dbReference type="InterPro" id="IPR000884">
    <property type="entry name" value="TSP1_rpt"/>
</dbReference>
<dbReference type="KEGG" id="lak:106170671"/>
<dbReference type="InterPro" id="IPR000436">
    <property type="entry name" value="Sushi_SCR_CCP_dom"/>
</dbReference>
<dbReference type="InterPro" id="IPR000742">
    <property type="entry name" value="EGF"/>
</dbReference>
<dbReference type="PROSITE" id="PS50923">
    <property type="entry name" value="SUSHI"/>
    <property type="match status" value="1"/>
</dbReference>
<dbReference type="Proteomes" id="UP000085678">
    <property type="component" value="Unplaced"/>
</dbReference>
<dbReference type="SMART" id="SM00179">
    <property type="entry name" value="EGF_CA"/>
    <property type="match status" value="2"/>
</dbReference>
<dbReference type="CDD" id="cd00033">
    <property type="entry name" value="CCP"/>
    <property type="match status" value="1"/>
</dbReference>
<dbReference type="Gene3D" id="3.10.100.10">
    <property type="entry name" value="Mannose-Binding Protein A, subunit A"/>
    <property type="match status" value="1"/>
</dbReference>
<evidence type="ECO:0000256" key="3">
    <source>
        <dbReference type="ARBA" id="ARBA00022737"/>
    </source>
</evidence>
<dbReference type="InterPro" id="IPR011641">
    <property type="entry name" value="Tyr-kin_ephrin_A/B_rcpt-like"/>
</dbReference>
<dbReference type="AlphaFoldDB" id="A0A1S3J779"/>
<dbReference type="RefSeq" id="XP_013406096.1">
    <property type="nucleotide sequence ID" value="XM_013550642.1"/>
</dbReference>
<dbReference type="FunFam" id="2.10.25.10:FF:000038">
    <property type="entry name" value="Fibrillin 2"/>
    <property type="match status" value="2"/>
</dbReference>
<feature type="disulfide bond" evidence="5">
    <location>
        <begin position="534"/>
        <end position="543"/>
    </location>
</feature>
<reference evidence="11" key="1">
    <citation type="submission" date="2025-08" db="UniProtKB">
        <authorList>
            <consortium name="RefSeq"/>
        </authorList>
    </citation>
    <scope>IDENTIFICATION</scope>
    <source>
        <tissue evidence="11">Gonads</tissue>
    </source>
</reference>
<dbReference type="SMART" id="SM00181">
    <property type="entry name" value="EGF"/>
    <property type="match status" value="3"/>
</dbReference>
<dbReference type="PANTHER" id="PTHR24039">
    <property type="entry name" value="FIBRILLIN-RELATED"/>
    <property type="match status" value="1"/>
</dbReference>
<dbReference type="PROSITE" id="PS01186">
    <property type="entry name" value="EGF_2"/>
    <property type="match status" value="1"/>
</dbReference>
<dbReference type="Gene3D" id="2.10.50.10">
    <property type="entry name" value="Tumor Necrosis Factor Receptor, subunit A, domain 2"/>
    <property type="match status" value="1"/>
</dbReference>
<proteinExistence type="predicted"/>
<dbReference type="PROSITE" id="PS00010">
    <property type="entry name" value="ASX_HYDROXYL"/>
    <property type="match status" value="2"/>
</dbReference>
<dbReference type="SUPFAM" id="SSF56436">
    <property type="entry name" value="C-type lectin-like"/>
    <property type="match status" value="1"/>
</dbReference>
<dbReference type="InterPro" id="IPR016187">
    <property type="entry name" value="CTDL_fold"/>
</dbReference>
<dbReference type="SUPFAM" id="SSF82895">
    <property type="entry name" value="TSP-1 type 1 repeat"/>
    <property type="match status" value="1"/>
</dbReference>
<sequence>MTEAAVQHGAWGSWGSWSTCSLTCGSKDTQGLRSRTRVCDNPAPVGPGKPCPGADRQTEVCYPPQCPTCQVHNVPGATASVSAARIYENEYVRYYCLPEHKLVSGSLKRTCQADGTLTNEEPQCKKCCGKARFIMHGYPDTSASLCYGDHVNYLCDRGYKSSNSTPIVCSSPYEWKYIPLPKCEPTGDCDPNDIQPPQGGHKACSAIGTGKACYMRCGDGQTYTGGSDVFECNVKTDWAWQVRVLGGAGYMPSAVGMCQVSDSESGFLAWVEGLETETTSTEPEESLEESIMKEMRQKLADANICTASCTITDITIEASRSLVRRDVVSQARLFSIKVAFYASPPKGSVTSQQTARIELSKALKSLKIQADAFKQAIVSGSIVLQIGGAPARLKGDNIRVSKPFLTCLSGSIRKGFNCFTCPVGTYHNKDEKQCSSCPFGQYQDQPGQMSCKLCPNGTTTDRLGISNVTHCREYEGCNCGIHPCKLNGSKFECNCLPGYENINGTCKDIDECNSDICPVNARCINKEGSYRCECLTGYDGNFCTDVDECKYPDSCPSSGMQCINTVGSYKCACLVGYYGNNCDQRCPDGFIETNKRCLFVSAAVVTHSNASQLCGSVHPGAHLVDIKDKVTYKTVTSFLNPPNSYWMGLNDKEQEGTFVYSDGSKVDTLYNEWDTGLTLPASNDRTKNCAVMDGNTAFQWRVVPCDESNYAVCEFDKV</sequence>
<dbReference type="PROSITE" id="PS50026">
    <property type="entry name" value="EGF_3"/>
    <property type="match status" value="2"/>
</dbReference>
<dbReference type="InterPro" id="IPR036383">
    <property type="entry name" value="TSP1_rpt_sf"/>
</dbReference>
<dbReference type="Gene3D" id="2.10.25.10">
    <property type="entry name" value="Laminin"/>
    <property type="match status" value="2"/>
</dbReference>
<dbReference type="PANTHER" id="PTHR24039:SF48">
    <property type="entry name" value="FIBRILLIN-2 ISOFORM X1-RELATED"/>
    <property type="match status" value="1"/>
</dbReference>
<dbReference type="InterPro" id="IPR000152">
    <property type="entry name" value="EGF-type_Asp/Asn_hydroxyl_site"/>
</dbReference>
<evidence type="ECO:0000256" key="1">
    <source>
        <dbReference type="ARBA" id="ARBA00022536"/>
    </source>
</evidence>
<keyword evidence="2" id="KW-0732">Signal</keyword>
<dbReference type="SMART" id="SM00034">
    <property type="entry name" value="CLECT"/>
    <property type="match status" value="1"/>
</dbReference>
<dbReference type="PROSITE" id="PS01187">
    <property type="entry name" value="EGF_CA"/>
    <property type="match status" value="2"/>
</dbReference>
<dbReference type="Pfam" id="PF00084">
    <property type="entry name" value="Sushi"/>
    <property type="match status" value="2"/>
</dbReference>
<organism evidence="10 11">
    <name type="scientific">Lingula anatina</name>
    <name type="common">Brachiopod</name>
    <name type="synonym">Lingula unguis</name>
    <dbReference type="NCBI Taxonomy" id="7574"/>
    <lineage>
        <taxon>Eukaryota</taxon>
        <taxon>Metazoa</taxon>
        <taxon>Spiralia</taxon>
        <taxon>Lophotrochozoa</taxon>
        <taxon>Brachiopoda</taxon>
        <taxon>Linguliformea</taxon>
        <taxon>Lingulata</taxon>
        <taxon>Lingulida</taxon>
        <taxon>Linguloidea</taxon>
        <taxon>Lingulidae</taxon>
        <taxon>Lingula</taxon>
    </lineage>
</organism>
<feature type="disulfide bond" evidence="5">
    <location>
        <begin position="573"/>
        <end position="582"/>
    </location>
</feature>
<dbReference type="SMART" id="SM00209">
    <property type="entry name" value="TSP1"/>
    <property type="match status" value="1"/>
</dbReference>
<dbReference type="FunFam" id="2.20.100.10:FF:000001">
    <property type="entry name" value="semaphorin-5A isoform X1"/>
    <property type="match status" value="1"/>
</dbReference>
<dbReference type="PROSITE" id="PS50041">
    <property type="entry name" value="C_TYPE_LECTIN_2"/>
    <property type="match status" value="1"/>
</dbReference>
<accession>A0A1S3J779</accession>
<evidence type="ECO:0000259" key="7">
    <source>
        <dbReference type="PROSITE" id="PS50026"/>
    </source>
</evidence>
<dbReference type="SMART" id="SM00032">
    <property type="entry name" value="CCP"/>
    <property type="match status" value="2"/>
</dbReference>
<feature type="domain" description="C-type lectin" evidence="8">
    <location>
        <begin position="593"/>
        <end position="714"/>
    </location>
</feature>
<evidence type="ECO:0000313" key="10">
    <source>
        <dbReference type="Proteomes" id="UP000085678"/>
    </source>
</evidence>
<feature type="domain" description="EGF-like" evidence="7">
    <location>
        <begin position="545"/>
        <end position="583"/>
    </location>
</feature>
<feature type="domain" description="EGF-like" evidence="7">
    <location>
        <begin position="508"/>
        <end position="544"/>
    </location>
</feature>
<evidence type="ECO:0000259" key="9">
    <source>
        <dbReference type="PROSITE" id="PS50923"/>
    </source>
</evidence>
<evidence type="ECO:0000256" key="6">
    <source>
        <dbReference type="PROSITE-ProRule" id="PRU00302"/>
    </source>
</evidence>
<dbReference type="CDD" id="cd00054">
    <property type="entry name" value="EGF_CA"/>
    <property type="match status" value="2"/>
</dbReference>